<dbReference type="Proteomes" id="UP000823388">
    <property type="component" value="Chromosome 3K"/>
</dbReference>
<feature type="region of interest" description="Disordered" evidence="1">
    <location>
        <begin position="1"/>
        <end position="94"/>
    </location>
</feature>
<evidence type="ECO:0000313" key="3">
    <source>
        <dbReference type="Proteomes" id="UP000823388"/>
    </source>
</evidence>
<feature type="compositionally biased region" description="Low complexity" evidence="1">
    <location>
        <begin position="26"/>
        <end position="36"/>
    </location>
</feature>
<evidence type="ECO:0000313" key="2">
    <source>
        <dbReference type="EMBL" id="KAG2627235.1"/>
    </source>
</evidence>
<gene>
    <name evidence="2" type="ORF">PVAP13_3KG122567</name>
</gene>
<protein>
    <submittedName>
        <fullName evidence="2">Uncharacterized protein</fullName>
    </submittedName>
</protein>
<evidence type="ECO:0000256" key="1">
    <source>
        <dbReference type="SAM" id="MobiDB-lite"/>
    </source>
</evidence>
<dbReference type="EMBL" id="CM029041">
    <property type="protein sequence ID" value="KAG2627235.1"/>
    <property type="molecule type" value="Genomic_DNA"/>
</dbReference>
<feature type="compositionally biased region" description="Basic residues" evidence="1">
    <location>
        <begin position="67"/>
        <end position="84"/>
    </location>
</feature>
<keyword evidence="3" id="KW-1185">Reference proteome</keyword>
<name>A0A8T0UZ14_PANVG</name>
<organism evidence="2 3">
    <name type="scientific">Panicum virgatum</name>
    <name type="common">Blackwell switchgrass</name>
    <dbReference type="NCBI Taxonomy" id="38727"/>
    <lineage>
        <taxon>Eukaryota</taxon>
        <taxon>Viridiplantae</taxon>
        <taxon>Streptophyta</taxon>
        <taxon>Embryophyta</taxon>
        <taxon>Tracheophyta</taxon>
        <taxon>Spermatophyta</taxon>
        <taxon>Magnoliopsida</taxon>
        <taxon>Liliopsida</taxon>
        <taxon>Poales</taxon>
        <taxon>Poaceae</taxon>
        <taxon>PACMAD clade</taxon>
        <taxon>Panicoideae</taxon>
        <taxon>Panicodae</taxon>
        <taxon>Paniceae</taxon>
        <taxon>Panicinae</taxon>
        <taxon>Panicum</taxon>
        <taxon>Panicum sect. Hiantes</taxon>
    </lineage>
</organism>
<accession>A0A8T0UZ14</accession>
<reference evidence="2" key="1">
    <citation type="submission" date="2020-05" db="EMBL/GenBank/DDBJ databases">
        <title>WGS assembly of Panicum virgatum.</title>
        <authorList>
            <person name="Lovell J.T."/>
            <person name="Jenkins J."/>
            <person name="Shu S."/>
            <person name="Juenger T.E."/>
            <person name="Schmutz J."/>
        </authorList>
    </citation>
    <scope>NUCLEOTIDE SEQUENCE</scope>
    <source>
        <strain evidence="2">AP13</strain>
    </source>
</reference>
<comment type="caution">
    <text evidence="2">The sequence shown here is derived from an EMBL/GenBank/DDBJ whole genome shotgun (WGS) entry which is preliminary data.</text>
</comment>
<dbReference type="AlphaFoldDB" id="A0A8T0UZ14"/>
<sequence>MPSCSRPRPRPPEQPGPLEAREFKRAAAASLARNRASQGAAKTPQAQTRRTPRSLTWPERATQPLTSHRRRGRWPGHVRPRRAPTSRGWWRGPRDPRTLPPMGFFWSRNDGTDWVRAPGNGGGADLALEMLVQAGSLCGYARCLQLPLQSNKA</sequence>
<proteinExistence type="predicted"/>